<sequence length="100" mass="11555">MPVLFRVECGARKIFQRLFVFGRLRGIRILKRFVWFYGHLEIPGSSSWPSNSKDCEKKTGGCWEDASKGFPAQTHRNSWDLFTAFGSFIDIDRHLEEAGN</sequence>
<organism evidence="1 2">
    <name type="scientific">Batillaria attramentaria</name>
    <dbReference type="NCBI Taxonomy" id="370345"/>
    <lineage>
        <taxon>Eukaryota</taxon>
        <taxon>Metazoa</taxon>
        <taxon>Spiralia</taxon>
        <taxon>Lophotrochozoa</taxon>
        <taxon>Mollusca</taxon>
        <taxon>Gastropoda</taxon>
        <taxon>Caenogastropoda</taxon>
        <taxon>Sorbeoconcha</taxon>
        <taxon>Cerithioidea</taxon>
        <taxon>Batillariidae</taxon>
        <taxon>Batillaria</taxon>
    </lineage>
</organism>
<name>A0ABD0JXD8_9CAEN</name>
<protein>
    <submittedName>
        <fullName evidence="1">Uncharacterized protein</fullName>
    </submittedName>
</protein>
<dbReference type="Proteomes" id="UP001519460">
    <property type="component" value="Unassembled WGS sequence"/>
</dbReference>
<evidence type="ECO:0000313" key="1">
    <source>
        <dbReference type="EMBL" id="KAK7479691.1"/>
    </source>
</evidence>
<keyword evidence="2" id="KW-1185">Reference proteome</keyword>
<evidence type="ECO:0000313" key="2">
    <source>
        <dbReference type="Proteomes" id="UP001519460"/>
    </source>
</evidence>
<gene>
    <name evidence="1" type="ORF">BaRGS_00029067</name>
</gene>
<feature type="non-terminal residue" evidence="1">
    <location>
        <position position="100"/>
    </location>
</feature>
<dbReference type="AlphaFoldDB" id="A0ABD0JXD8"/>
<proteinExistence type="predicted"/>
<reference evidence="1 2" key="1">
    <citation type="journal article" date="2023" name="Sci. Data">
        <title>Genome assembly of the Korean intertidal mud-creeper Batillaria attramentaria.</title>
        <authorList>
            <person name="Patra A.K."/>
            <person name="Ho P.T."/>
            <person name="Jun S."/>
            <person name="Lee S.J."/>
            <person name="Kim Y."/>
            <person name="Won Y.J."/>
        </authorList>
    </citation>
    <scope>NUCLEOTIDE SEQUENCE [LARGE SCALE GENOMIC DNA]</scope>
    <source>
        <strain evidence="1">Wonlab-2016</strain>
    </source>
</reference>
<dbReference type="EMBL" id="JACVVK020000297">
    <property type="protein sequence ID" value="KAK7479691.1"/>
    <property type="molecule type" value="Genomic_DNA"/>
</dbReference>
<accession>A0ABD0JXD8</accession>
<comment type="caution">
    <text evidence="1">The sequence shown here is derived from an EMBL/GenBank/DDBJ whole genome shotgun (WGS) entry which is preliminary data.</text>
</comment>